<comment type="caution">
    <text evidence="1">The sequence shown here is derived from an EMBL/GenBank/DDBJ whole genome shotgun (WGS) entry which is preliminary data.</text>
</comment>
<dbReference type="EMBL" id="QOPC01000004">
    <property type="protein sequence ID" value="RCL39115.1"/>
    <property type="molecule type" value="Genomic_DNA"/>
</dbReference>
<proteinExistence type="predicted"/>
<evidence type="ECO:0000313" key="1">
    <source>
        <dbReference type="EMBL" id="RCL39115.1"/>
    </source>
</evidence>
<dbReference type="Proteomes" id="UP000253032">
    <property type="component" value="Unassembled WGS sequence"/>
</dbReference>
<accession>A0A368BPV2</accession>
<dbReference type="Gene3D" id="3.30.310.170">
    <property type="entry name" value="Outer membrane protein assembly factor BamC"/>
    <property type="match status" value="1"/>
</dbReference>
<organism evidence="1 2">
    <name type="scientific">SAR86 cluster bacterium</name>
    <dbReference type="NCBI Taxonomy" id="2030880"/>
    <lineage>
        <taxon>Bacteria</taxon>
        <taxon>Pseudomonadati</taxon>
        <taxon>Pseudomonadota</taxon>
        <taxon>Gammaproteobacteria</taxon>
        <taxon>SAR86 cluster</taxon>
    </lineage>
</organism>
<evidence type="ECO:0000313" key="2">
    <source>
        <dbReference type="Proteomes" id="UP000253032"/>
    </source>
</evidence>
<name>A0A368BPV2_9GAMM</name>
<sequence>MKCYKNYLFFFTLFFSASCSYITGPEGLFPEKKDDFFEERLSPDLKLSSPDVLINKDDHYPPINQDINAVSVQDIPAPRQIFSSGGSNEVQLRRLGELMWVYIETLPSTSWPIAKNYFETSSMSIIESDPDAGIMLIKFSDLINFKITIEHGIKEASTEIFLSQYSNDEEVSMDQDVQFIQDELEKIVEFFASSAASFSGTSLAAQNLNDRKKAKIFNINDQTIIELNLGFDRAWSAVTRALKAGNITSNDIDRDSGIFLVSYSVESESSGWFSFLNFNNDDKGNDSLLLGEAAEFKILLESKNDKTNILVESLDGEEEAAEDLLSKINELLS</sequence>
<dbReference type="PROSITE" id="PS51257">
    <property type="entry name" value="PROKAR_LIPOPROTEIN"/>
    <property type="match status" value="1"/>
</dbReference>
<protein>
    <submittedName>
        <fullName evidence="1">Outer membrane protein assembly factor BamC</fullName>
    </submittedName>
</protein>
<reference evidence="1 2" key="1">
    <citation type="journal article" date="2018" name="Microbiome">
        <title>Fine metagenomic profile of the Mediterranean stratified and mixed water columns revealed by assembly and recruitment.</title>
        <authorList>
            <person name="Haro-Moreno J.M."/>
            <person name="Lopez-Perez M."/>
            <person name="De La Torre J.R."/>
            <person name="Picazo A."/>
            <person name="Camacho A."/>
            <person name="Rodriguez-Valera F."/>
        </authorList>
    </citation>
    <scope>NUCLEOTIDE SEQUENCE [LARGE SCALE GENOMIC DNA]</scope>
    <source>
        <strain evidence="1">MED-G84</strain>
    </source>
</reference>
<dbReference type="AlphaFoldDB" id="A0A368BPV2"/>
<gene>
    <name evidence="1" type="ORF">DBW98_01285</name>
</gene>
<dbReference type="InterPro" id="IPR042268">
    <property type="entry name" value="BamC_C"/>
</dbReference>